<dbReference type="Gene3D" id="3.10.20.90">
    <property type="entry name" value="Phosphatidylinositol 3-kinase Catalytic Subunit, Chain A, domain 1"/>
    <property type="match status" value="1"/>
</dbReference>
<dbReference type="OrthoDB" id="6244550at2759"/>
<gene>
    <name evidence="2" type="ORF">BINO364_LOCUS6695</name>
</gene>
<name>A0A8J9V5L3_9NEOP</name>
<dbReference type="FunFam" id="3.10.20.90:FF:000071">
    <property type="entry name" value="Protein kinase C"/>
    <property type="match status" value="1"/>
</dbReference>
<dbReference type="SUPFAM" id="SSF54277">
    <property type="entry name" value="CAD &amp; PB1 domains"/>
    <property type="match status" value="1"/>
</dbReference>
<dbReference type="Proteomes" id="UP000838878">
    <property type="component" value="Chromosome 2"/>
</dbReference>
<organism evidence="2 3">
    <name type="scientific">Brenthis ino</name>
    <name type="common">lesser marbled fritillary</name>
    <dbReference type="NCBI Taxonomy" id="405034"/>
    <lineage>
        <taxon>Eukaryota</taxon>
        <taxon>Metazoa</taxon>
        <taxon>Ecdysozoa</taxon>
        <taxon>Arthropoda</taxon>
        <taxon>Hexapoda</taxon>
        <taxon>Insecta</taxon>
        <taxon>Pterygota</taxon>
        <taxon>Neoptera</taxon>
        <taxon>Endopterygota</taxon>
        <taxon>Lepidoptera</taxon>
        <taxon>Glossata</taxon>
        <taxon>Ditrysia</taxon>
        <taxon>Papilionoidea</taxon>
        <taxon>Nymphalidae</taxon>
        <taxon>Heliconiinae</taxon>
        <taxon>Argynnini</taxon>
        <taxon>Brenthis</taxon>
    </lineage>
</organism>
<feature type="non-terminal residue" evidence="2">
    <location>
        <position position="181"/>
    </location>
</feature>
<dbReference type="InterPro" id="IPR034877">
    <property type="entry name" value="PB1_aPKC"/>
</dbReference>
<dbReference type="InterPro" id="IPR000270">
    <property type="entry name" value="PB1_dom"/>
</dbReference>
<dbReference type="AlphaFoldDB" id="A0A8J9V5L3"/>
<keyword evidence="3" id="KW-1185">Reference proteome</keyword>
<protein>
    <recommendedName>
        <fullName evidence="1">PB1 domain-containing protein</fullName>
    </recommendedName>
</protein>
<sequence>MMPTQLVGQDNHSNDVRVKTVYSGDVFITYINHNITLEEFTQEMMAICRFVPDQVFTMKWVDEEGDPCTISTQLELDEALRLYELNRDSELTIHGKPERVWRSHAQASVVRAKDTVRLIVAYISQEDLGRPLKFERSKPRVNKTGGAQTCKQTGAEELALIKYKHCGTLWCPTWAKFARQC</sequence>
<dbReference type="SMART" id="SM00666">
    <property type="entry name" value="PB1"/>
    <property type="match status" value="1"/>
</dbReference>
<dbReference type="PROSITE" id="PS51745">
    <property type="entry name" value="PB1"/>
    <property type="match status" value="1"/>
</dbReference>
<reference evidence="2" key="1">
    <citation type="submission" date="2021-12" db="EMBL/GenBank/DDBJ databases">
        <authorList>
            <person name="Martin H S."/>
        </authorList>
    </citation>
    <scope>NUCLEOTIDE SEQUENCE</scope>
</reference>
<dbReference type="CDD" id="cd06404">
    <property type="entry name" value="PB1_aPKC"/>
    <property type="match status" value="1"/>
</dbReference>
<evidence type="ECO:0000313" key="3">
    <source>
        <dbReference type="Proteomes" id="UP000838878"/>
    </source>
</evidence>
<proteinExistence type="predicted"/>
<dbReference type="EMBL" id="OV170222">
    <property type="protein sequence ID" value="CAH0720470.1"/>
    <property type="molecule type" value="Genomic_DNA"/>
</dbReference>
<evidence type="ECO:0000259" key="1">
    <source>
        <dbReference type="PROSITE" id="PS51745"/>
    </source>
</evidence>
<accession>A0A8J9V5L3</accession>
<evidence type="ECO:0000313" key="2">
    <source>
        <dbReference type="EMBL" id="CAH0720470.1"/>
    </source>
</evidence>
<feature type="domain" description="PB1" evidence="1">
    <location>
        <begin position="15"/>
        <end position="98"/>
    </location>
</feature>
<dbReference type="InterPro" id="IPR053793">
    <property type="entry name" value="PB1-like"/>
</dbReference>
<dbReference type="Pfam" id="PF00564">
    <property type="entry name" value="PB1"/>
    <property type="match status" value="1"/>
</dbReference>